<evidence type="ECO:0000313" key="1">
    <source>
        <dbReference type="EMBL" id="CAD7234441.1"/>
    </source>
</evidence>
<proteinExistence type="predicted"/>
<accession>A0A7R8WSV7</accession>
<organism evidence="1">
    <name type="scientific">Cyprideis torosa</name>
    <dbReference type="NCBI Taxonomy" id="163714"/>
    <lineage>
        <taxon>Eukaryota</taxon>
        <taxon>Metazoa</taxon>
        <taxon>Ecdysozoa</taxon>
        <taxon>Arthropoda</taxon>
        <taxon>Crustacea</taxon>
        <taxon>Oligostraca</taxon>
        <taxon>Ostracoda</taxon>
        <taxon>Podocopa</taxon>
        <taxon>Podocopida</taxon>
        <taxon>Cytherocopina</taxon>
        <taxon>Cytheroidea</taxon>
        <taxon>Cytherideidae</taxon>
        <taxon>Cyprideis</taxon>
    </lineage>
</organism>
<reference evidence="1" key="1">
    <citation type="submission" date="2020-11" db="EMBL/GenBank/DDBJ databases">
        <authorList>
            <person name="Tran Van P."/>
        </authorList>
    </citation>
    <scope>NUCLEOTIDE SEQUENCE</scope>
</reference>
<protein>
    <submittedName>
        <fullName evidence="1">Uncharacterized protein</fullName>
    </submittedName>
</protein>
<name>A0A7R8WSV7_9CRUS</name>
<gene>
    <name evidence="1" type="ORF">CTOB1V02_LOCUS12257</name>
</gene>
<dbReference type="EMBL" id="OB668711">
    <property type="protein sequence ID" value="CAD7234441.1"/>
    <property type="molecule type" value="Genomic_DNA"/>
</dbReference>
<sequence length="75" mass="8148">MAELVSRSLLFLTGSTIAISSALGATQAISIAAQAVSNLDFQAGKPYFWHNETSFARNETETDILFEYPVTVTHP</sequence>
<dbReference type="AlphaFoldDB" id="A0A7R8WSV7"/>